<proteinExistence type="predicted"/>
<feature type="compositionally biased region" description="Basic and acidic residues" evidence="1">
    <location>
        <begin position="242"/>
        <end position="251"/>
    </location>
</feature>
<organism evidence="2 3">
    <name type="scientific">Lyophyllum shimeji</name>
    <name type="common">Hon-shimeji</name>
    <name type="synonym">Tricholoma shimeji</name>
    <dbReference type="NCBI Taxonomy" id="47721"/>
    <lineage>
        <taxon>Eukaryota</taxon>
        <taxon>Fungi</taxon>
        <taxon>Dikarya</taxon>
        <taxon>Basidiomycota</taxon>
        <taxon>Agaricomycotina</taxon>
        <taxon>Agaricomycetes</taxon>
        <taxon>Agaricomycetidae</taxon>
        <taxon>Agaricales</taxon>
        <taxon>Tricholomatineae</taxon>
        <taxon>Lyophyllaceae</taxon>
        <taxon>Lyophyllum</taxon>
    </lineage>
</organism>
<protein>
    <submittedName>
        <fullName evidence="2">Uncharacterized protein</fullName>
    </submittedName>
</protein>
<feature type="compositionally biased region" description="Low complexity" evidence="1">
    <location>
        <begin position="126"/>
        <end position="138"/>
    </location>
</feature>
<comment type="caution">
    <text evidence="2">The sequence shown here is derived from an EMBL/GenBank/DDBJ whole genome shotgun (WGS) entry which is preliminary data.</text>
</comment>
<sequence>MLDSSPVPLPPLLRPLKRSASTASLPTPPRTHHKRKHADGRKRGAYDTDTDHDGSASENDEALVAPKAHGQKHKKRKTETGVAADADEEAFWMSKSDGDVPAPTSTSTSQKQPSPAPALLYRRRFAGAASSSSVGTAPVSPPPSNRKTAAATVVSPPRTPRPKRVFPMRDSPNNPFLASPSSGAVAEDSESPSPSPNPSPHTPAQERPTVTYVFRGVRGTFPNPLYDHEKGRQRSPSARAKLPLEHPDYSPDPHCPPKVLFPATPRKQRQSARVSARRDGAKGRARQRTLEEELRGTLGKRGRSVSGSDGEPEEKNDEDRIMPKKLDFKARAEAQDASPVR</sequence>
<name>A0A9P3PT89_LYOSH</name>
<feature type="region of interest" description="Disordered" evidence="1">
    <location>
        <begin position="1"/>
        <end position="341"/>
    </location>
</feature>
<feature type="compositionally biased region" description="Basic and acidic residues" evidence="1">
    <location>
        <begin position="317"/>
        <end position="334"/>
    </location>
</feature>
<gene>
    <name evidence="2" type="ORF">LshimejAT787_0903640</name>
</gene>
<accession>A0A9P3PT89</accession>
<feature type="compositionally biased region" description="Polar residues" evidence="1">
    <location>
        <begin position="171"/>
        <end position="182"/>
    </location>
</feature>
<evidence type="ECO:0000256" key="1">
    <source>
        <dbReference type="SAM" id="MobiDB-lite"/>
    </source>
</evidence>
<keyword evidence="3" id="KW-1185">Reference proteome</keyword>
<dbReference type="OrthoDB" id="3364608at2759"/>
<feature type="compositionally biased region" description="Basic residues" evidence="1">
    <location>
        <begin position="30"/>
        <end position="40"/>
    </location>
</feature>
<dbReference type="Proteomes" id="UP001063166">
    <property type="component" value="Unassembled WGS sequence"/>
</dbReference>
<feature type="compositionally biased region" description="Basic and acidic residues" evidence="1">
    <location>
        <begin position="276"/>
        <end position="295"/>
    </location>
</feature>
<dbReference type="EMBL" id="BRPK01000009">
    <property type="protein sequence ID" value="GLB41149.1"/>
    <property type="molecule type" value="Genomic_DNA"/>
</dbReference>
<reference evidence="2" key="1">
    <citation type="submission" date="2022-07" db="EMBL/GenBank/DDBJ databases">
        <title>The genome of Lyophyllum shimeji provides insight into the initial evolution of ectomycorrhizal fungal genome.</title>
        <authorList>
            <person name="Kobayashi Y."/>
            <person name="Shibata T."/>
            <person name="Hirakawa H."/>
            <person name="Shigenobu S."/>
            <person name="Nishiyama T."/>
            <person name="Yamada A."/>
            <person name="Hasebe M."/>
            <person name="Kawaguchi M."/>
        </authorList>
    </citation>
    <scope>NUCLEOTIDE SEQUENCE</scope>
    <source>
        <strain evidence="2">AT787</strain>
    </source>
</reference>
<dbReference type="AlphaFoldDB" id="A0A9P3PT89"/>
<evidence type="ECO:0000313" key="3">
    <source>
        <dbReference type="Proteomes" id="UP001063166"/>
    </source>
</evidence>
<feature type="compositionally biased region" description="Basic and acidic residues" evidence="1">
    <location>
        <begin position="41"/>
        <end position="55"/>
    </location>
</feature>
<feature type="compositionally biased region" description="Low complexity" evidence="1">
    <location>
        <begin position="101"/>
        <end position="113"/>
    </location>
</feature>
<evidence type="ECO:0000313" key="2">
    <source>
        <dbReference type="EMBL" id="GLB41149.1"/>
    </source>
</evidence>